<proteinExistence type="predicted"/>
<dbReference type="InterPro" id="IPR001791">
    <property type="entry name" value="Laminin_G"/>
</dbReference>
<dbReference type="PANTHER" id="PTHR15036">
    <property type="entry name" value="PIKACHURIN-LIKE PROTEIN"/>
    <property type="match status" value="1"/>
</dbReference>
<comment type="caution">
    <text evidence="4">The sequence shown here is derived from an EMBL/GenBank/DDBJ whole genome shotgun (WGS) entry which is preliminary data.</text>
</comment>
<dbReference type="Pfam" id="PF02210">
    <property type="entry name" value="Laminin_G_2"/>
    <property type="match status" value="1"/>
</dbReference>
<dbReference type="SUPFAM" id="SSF49899">
    <property type="entry name" value="Concanavalin A-like lectins/glucanases"/>
    <property type="match status" value="2"/>
</dbReference>
<dbReference type="Proteomes" id="UP000242450">
    <property type="component" value="Chromosome 16"/>
</dbReference>
<evidence type="ECO:0000256" key="2">
    <source>
        <dbReference type="PROSITE-ProRule" id="PRU00122"/>
    </source>
</evidence>
<dbReference type="SMART" id="SM00282">
    <property type="entry name" value="LamG"/>
    <property type="match status" value="1"/>
</dbReference>
<evidence type="ECO:0000313" key="5">
    <source>
        <dbReference type="Proteomes" id="UP000242450"/>
    </source>
</evidence>
<organism evidence="4 5">
    <name type="scientific">Cervus elaphus hippelaphus</name>
    <name type="common">European red deer</name>
    <dbReference type="NCBI Taxonomy" id="46360"/>
    <lineage>
        <taxon>Eukaryota</taxon>
        <taxon>Metazoa</taxon>
        <taxon>Chordata</taxon>
        <taxon>Craniata</taxon>
        <taxon>Vertebrata</taxon>
        <taxon>Euteleostomi</taxon>
        <taxon>Mammalia</taxon>
        <taxon>Eutheria</taxon>
        <taxon>Laurasiatheria</taxon>
        <taxon>Artiodactyla</taxon>
        <taxon>Ruminantia</taxon>
        <taxon>Pecora</taxon>
        <taxon>Cervidae</taxon>
        <taxon>Cervinae</taxon>
        <taxon>Cervus</taxon>
    </lineage>
</organism>
<feature type="non-terminal residue" evidence="4">
    <location>
        <position position="259"/>
    </location>
</feature>
<dbReference type="OrthoDB" id="26719at2759"/>
<reference evidence="4 5" key="1">
    <citation type="journal article" date="2018" name="Mol. Genet. Genomics">
        <title>The red deer Cervus elaphus genome CerEla1.0: sequencing, annotating, genes, and chromosomes.</title>
        <authorList>
            <person name="Bana N.A."/>
            <person name="Nyiri A."/>
            <person name="Nagy J."/>
            <person name="Frank K."/>
            <person name="Nagy T."/>
            <person name="Steger V."/>
            <person name="Schiller M."/>
            <person name="Lakatos P."/>
            <person name="Sugar L."/>
            <person name="Horn P."/>
            <person name="Barta E."/>
            <person name="Orosz L."/>
        </authorList>
    </citation>
    <scope>NUCLEOTIDE SEQUENCE [LARGE SCALE GENOMIC DNA]</scope>
    <source>
        <strain evidence="4">Hungarian</strain>
    </source>
</reference>
<protein>
    <submittedName>
        <fullName evidence="4">CNTNAP3</fullName>
    </submittedName>
</protein>
<comment type="caution">
    <text evidence="2">Lacks conserved residue(s) required for the propagation of feature annotation.</text>
</comment>
<dbReference type="Gene3D" id="2.60.120.200">
    <property type="match status" value="2"/>
</dbReference>
<evidence type="ECO:0000313" key="4">
    <source>
        <dbReference type="EMBL" id="OWK07216.1"/>
    </source>
</evidence>
<accession>A0A212CME2</accession>
<keyword evidence="1" id="KW-0677">Repeat</keyword>
<evidence type="ECO:0000259" key="3">
    <source>
        <dbReference type="PROSITE" id="PS50025"/>
    </source>
</evidence>
<name>A0A212CME2_CEREH</name>
<dbReference type="InterPro" id="IPR050372">
    <property type="entry name" value="Neurexin-related_CASP"/>
</dbReference>
<dbReference type="InterPro" id="IPR013320">
    <property type="entry name" value="ConA-like_dom_sf"/>
</dbReference>
<evidence type="ECO:0000256" key="1">
    <source>
        <dbReference type="ARBA" id="ARBA00022737"/>
    </source>
</evidence>
<gene>
    <name evidence="4" type="ORF">Celaphus_00017175</name>
</gene>
<dbReference type="PANTHER" id="PTHR15036:SF36">
    <property type="entry name" value="CONTACTIN-ASSOCIATED PROTEIN-LIKE 3-RELATED"/>
    <property type="match status" value="1"/>
</dbReference>
<dbReference type="AlphaFoldDB" id="A0A212CME2"/>
<feature type="domain" description="Laminin G" evidence="3">
    <location>
        <begin position="1"/>
        <end position="179"/>
    </location>
</feature>
<dbReference type="CDD" id="cd00110">
    <property type="entry name" value="LamG"/>
    <property type="match status" value="1"/>
</dbReference>
<sequence length="259" mass="28810">MVHFDGKSSLLYTFNHKSINPIKEVISLKFKTRENNGILLHREGPNDKHFTLELVKGKLILFLNSGHASSPSPDALMLGSLLDDEHWHSVLIELLSTDVNFTVDTHTHHFQAKGDSNYVDLDYKISFGGIPGHGKSVAFPHKNFHGCFENLYFNGVDIIDLSKKHKPQVLIMGNVSFSCSHTETVPMTFLSSRSYVVLPGTPGEDKVSVIFQFRTWNRAGLLLTSQLQHRSGALILVLSDGKLKLSLSQPGHPARDITA</sequence>
<dbReference type="PROSITE" id="PS50025">
    <property type="entry name" value="LAM_G_DOMAIN"/>
    <property type="match status" value="1"/>
</dbReference>
<dbReference type="EMBL" id="MKHE01000016">
    <property type="protein sequence ID" value="OWK07216.1"/>
    <property type="molecule type" value="Genomic_DNA"/>
</dbReference>
<keyword evidence="5" id="KW-1185">Reference proteome</keyword>